<evidence type="ECO:0000256" key="1">
    <source>
        <dbReference type="SAM" id="MobiDB-lite"/>
    </source>
</evidence>
<dbReference type="OrthoDB" id="2546621at2759"/>
<accession>A0A165A816</accession>
<evidence type="ECO:0008006" key="4">
    <source>
        <dbReference type="Google" id="ProtNLM"/>
    </source>
</evidence>
<proteinExistence type="predicted"/>
<keyword evidence="3" id="KW-1185">Reference proteome</keyword>
<dbReference type="AlphaFoldDB" id="A0A165A816"/>
<dbReference type="STRING" id="1314777.A0A165A816"/>
<evidence type="ECO:0000313" key="3">
    <source>
        <dbReference type="Proteomes" id="UP000076722"/>
    </source>
</evidence>
<sequence>MDHNPLADRPPPRHAYESDSEDEDGPRPVRGQIIVPDVVVEWNPKPAPILTLLGAFGPVAKVWRKTIDLDPWQPVGKVIMADFTVAYIYQRESTIILISEQSTSIPTLLLTPFARQVLTTIKPSRTVVLDSYPLPSYITSSSAPTPVIRYLSSTSSPTPSPSSRILRFDPPNLISSASAPFILQSNRLSIPCTALLLPGAHILPPPPTLLHFSPGPVLDEEWEPGMMEEVKLAAALVLAVDVGIFGTNTGCLALRQKVPVRPRGDLGDGGMYI</sequence>
<reference evidence="2 3" key="1">
    <citation type="journal article" date="2016" name="Mol. Biol. Evol.">
        <title>Comparative Genomics of Early-Diverging Mushroom-Forming Fungi Provides Insights into the Origins of Lignocellulose Decay Capabilities.</title>
        <authorList>
            <person name="Nagy L.G."/>
            <person name="Riley R."/>
            <person name="Tritt A."/>
            <person name="Adam C."/>
            <person name="Daum C."/>
            <person name="Floudas D."/>
            <person name="Sun H."/>
            <person name="Yadav J.S."/>
            <person name="Pangilinan J."/>
            <person name="Larsson K.H."/>
            <person name="Matsuura K."/>
            <person name="Barry K."/>
            <person name="Labutti K."/>
            <person name="Kuo R."/>
            <person name="Ohm R.A."/>
            <person name="Bhattacharya S.S."/>
            <person name="Shirouzu T."/>
            <person name="Yoshinaga Y."/>
            <person name="Martin F.M."/>
            <person name="Grigoriev I.V."/>
            <person name="Hibbett D.S."/>
        </authorList>
    </citation>
    <scope>NUCLEOTIDE SEQUENCE [LARGE SCALE GENOMIC DNA]</scope>
    <source>
        <strain evidence="2 3">HHB9708</strain>
    </source>
</reference>
<dbReference type="Proteomes" id="UP000076722">
    <property type="component" value="Unassembled WGS sequence"/>
</dbReference>
<feature type="compositionally biased region" description="Basic and acidic residues" evidence="1">
    <location>
        <begin position="1"/>
        <end position="17"/>
    </location>
</feature>
<organism evidence="2 3">
    <name type="scientific">Sistotremastrum niveocremeum HHB9708</name>
    <dbReference type="NCBI Taxonomy" id="1314777"/>
    <lineage>
        <taxon>Eukaryota</taxon>
        <taxon>Fungi</taxon>
        <taxon>Dikarya</taxon>
        <taxon>Basidiomycota</taxon>
        <taxon>Agaricomycotina</taxon>
        <taxon>Agaricomycetes</taxon>
        <taxon>Sistotremastrales</taxon>
        <taxon>Sistotremastraceae</taxon>
        <taxon>Sertulicium</taxon>
        <taxon>Sertulicium niveocremeum</taxon>
    </lineage>
</organism>
<dbReference type="EMBL" id="KV419395">
    <property type="protein sequence ID" value="KZS98602.1"/>
    <property type="molecule type" value="Genomic_DNA"/>
</dbReference>
<feature type="region of interest" description="Disordered" evidence="1">
    <location>
        <begin position="1"/>
        <end position="29"/>
    </location>
</feature>
<name>A0A165A816_9AGAM</name>
<protein>
    <recommendedName>
        <fullName evidence="4">Proteasome assembly chaperone 1</fullName>
    </recommendedName>
</protein>
<evidence type="ECO:0000313" key="2">
    <source>
        <dbReference type="EMBL" id="KZS98602.1"/>
    </source>
</evidence>
<gene>
    <name evidence="2" type="ORF">SISNIDRAFT_481320</name>
</gene>